<dbReference type="AlphaFoldDB" id="A0A4R0JCE3"/>
<dbReference type="Proteomes" id="UP000294225">
    <property type="component" value="Unassembled WGS sequence"/>
</dbReference>
<comment type="caution">
    <text evidence="1">The sequence shown here is derived from an EMBL/GenBank/DDBJ whole genome shotgun (WGS) entry which is preliminary data.</text>
</comment>
<evidence type="ECO:0000313" key="2">
    <source>
        <dbReference type="Proteomes" id="UP000294225"/>
    </source>
</evidence>
<proteinExistence type="predicted"/>
<protein>
    <submittedName>
        <fullName evidence="1">Uncharacterized protein</fullName>
    </submittedName>
</protein>
<reference evidence="1 2" key="1">
    <citation type="submission" date="2019-02" db="EMBL/GenBank/DDBJ databases">
        <title>Kribbella capetownensis sp. nov. and Kribbella speibonae sp. nov., isolated from soil.</title>
        <authorList>
            <person name="Curtis S.M."/>
            <person name="Norton I."/>
            <person name="Everest G.J."/>
            <person name="Meyers P.R."/>
        </authorList>
    </citation>
    <scope>NUCLEOTIDE SEQUENCE [LARGE SCALE GENOMIC DNA]</scope>
    <source>
        <strain evidence="1 2">YM55</strain>
    </source>
</reference>
<sequence>MITNTVKKPFSDAAALPCAPIQGASPRLHVATVVLMASGTAPFAGGAVGDVKYGGSGSRAWSPPV</sequence>
<evidence type="ECO:0000313" key="1">
    <source>
        <dbReference type="EMBL" id="TCC42276.1"/>
    </source>
</evidence>
<accession>A0A4R0JCE3</accession>
<dbReference type="EMBL" id="SJKC01000001">
    <property type="protein sequence ID" value="TCC42276.1"/>
    <property type="molecule type" value="Genomic_DNA"/>
</dbReference>
<organism evidence="1 2">
    <name type="scientific">Kribbella speibonae</name>
    <dbReference type="NCBI Taxonomy" id="1572660"/>
    <lineage>
        <taxon>Bacteria</taxon>
        <taxon>Bacillati</taxon>
        <taxon>Actinomycetota</taxon>
        <taxon>Actinomycetes</taxon>
        <taxon>Propionibacteriales</taxon>
        <taxon>Kribbellaceae</taxon>
        <taxon>Kribbella</taxon>
    </lineage>
</organism>
<dbReference type="RefSeq" id="WP_131496224.1">
    <property type="nucleotide sequence ID" value="NZ_SJKC01000001.1"/>
</dbReference>
<gene>
    <name evidence="1" type="ORF">E0H92_11830</name>
</gene>
<name>A0A4R0JCE3_9ACTN</name>